<proteinExistence type="predicted"/>
<dbReference type="EMBL" id="WBMS02000006">
    <property type="protein sequence ID" value="MWA00802.1"/>
    <property type="molecule type" value="Genomic_DNA"/>
</dbReference>
<evidence type="ECO:0000313" key="2">
    <source>
        <dbReference type="EMBL" id="MWA00802.1"/>
    </source>
</evidence>
<accession>A0A6I4M5L3</accession>
<protein>
    <recommendedName>
        <fullName evidence="4">ESX-1 secretion-associated protein</fullName>
    </recommendedName>
</protein>
<dbReference type="RefSeq" id="WP_151593318.1">
    <property type="nucleotide sequence ID" value="NZ_WBMS02000006.1"/>
</dbReference>
<name>A0A6I4M5L3_9ACTN</name>
<organism evidence="2 3">
    <name type="scientific">Actinomadura physcomitrii</name>
    <dbReference type="NCBI Taxonomy" id="2650748"/>
    <lineage>
        <taxon>Bacteria</taxon>
        <taxon>Bacillati</taxon>
        <taxon>Actinomycetota</taxon>
        <taxon>Actinomycetes</taxon>
        <taxon>Streptosporangiales</taxon>
        <taxon>Thermomonosporaceae</taxon>
        <taxon>Actinomadura</taxon>
    </lineage>
</organism>
<dbReference type="AlphaFoldDB" id="A0A6I4M5L3"/>
<keyword evidence="1" id="KW-0812">Transmembrane</keyword>
<comment type="caution">
    <text evidence="2">The sequence shown here is derived from an EMBL/GenBank/DDBJ whole genome shotgun (WGS) entry which is preliminary data.</text>
</comment>
<keyword evidence="3" id="KW-1185">Reference proteome</keyword>
<feature type="transmembrane region" description="Helical" evidence="1">
    <location>
        <begin position="42"/>
        <end position="62"/>
    </location>
</feature>
<evidence type="ECO:0008006" key="4">
    <source>
        <dbReference type="Google" id="ProtNLM"/>
    </source>
</evidence>
<evidence type="ECO:0000256" key="1">
    <source>
        <dbReference type="SAM" id="Phobius"/>
    </source>
</evidence>
<keyword evidence="1" id="KW-0472">Membrane</keyword>
<sequence length="120" mass="13248">MAPGGQEKYVTSQGIERTRRQVLDEAKPLFRGIRDEVDDTDVGGVAFGVVGLAFLADAYAAVQNDMRRFMNDAMEVMDEWGEALEGIERVWRAAEDYSTPKVVHGPGGRDVRITGPAVYQ</sequence>
<keyword evidence="1" id="KW-1133">Transmembrane helix</keyword>
<gene>
    <name evidence="2" type="ORF">F8568_010505</name>
</gene>
<reference evidence="2" key="1">
    <citation type="submission" date="2019-12" db="EMBL/GenBank/DDBJ databases">
        <title>Actinomadura physcomitrii sp. nov., a novel actinomycete isolated from moss [Physcomitrium sphaericum (Ludw) Fuernr].</title>
        <authorList>
            <person name="Zhuang X."/>
        </authorList>
    </citation>
    <scope>NUCLEOTIDE SEQUENCE [LARGE SCALE GENOMIC DNA]</scope>
    <source>
        <strain evidence="2">LD22</strain>
    </source>
</reference>
<dbReference type="Proteomes" id="UP000462055">
    <property type="component" value="Unassembled WGS sequence"/>
</dbReference>
<evidence type="ECO:0000313" key="3">
    <source>
        <dbReference type="Proteomes" id="UP000462055"/>
    </source>
</evidence>